<organism evidence="3 4">
    <name type="scientific">Corynebacterium afermentans</name>
    <dbReference type="NCBI Taxonomy" id="38286"/>
    <lineage>
        <taxon>Bacteria</taxon>
        <taxon>Bacillati</taxon>
        <taxon>Actinomycetota</taxon>
        <taxon>Actinomycetes</taxon>
        <taxon>Mycobacteriales</taxon>
        <taxon>Corynebacteriaceae</taxon>
        <taxon>Corynebacterium</taxon>
    </lineage>
</organism>
<evidence type="ECO:0000256" key="1">
    <source>
        <dbReference type="ARBA" id="ARBA00022801"/>
    </source>
</evidence>
<comment type="function">
    <text evidence="2">Hydrolyzes RNA 2',3'-cyclic phosphodiester to an RNA 2'-phosphomonoester.</text>
</comment>
<dbReference type="GO" id="GO:0016874">
    <property type="term" value="F:ligase activity"/>
    <property type="evidence" value="ECO:0007669"/>
    <property type="project" value="UniProtKB-KW"/>
</dbReference>
<dbReference type="EC" id="3.1.4.58" evidence="2"/>
<feature type="short sequence motif" description="HXTX 1" evidence="2">
    <location>
        <begin position="51"/>
        <end position="54"/>
    </location>
</feature>
<dbReference type="PANTHER" id="PTHR35561:SF1">
    <property type="entry name" value="RNA 2',3'-CYCLIC PHOSPHODIESTERASE"/>
    <property type="match status" value="1"/>
</dbReference>
<dbReference type="InterPro" id="IPR004175">
    <property type="entry name" value="RNA_CPDase"/>
</dbReference>
<feature type="short sequence motif" description="HXTX 2" evidence="2">
    <location>
        <begin position="127"/>
        <end position="130"/>
    </location>
</feature>
<dbReference type="AlphaFoldDB" id="A0A9X8WI55"/>
<keyword evidence="4" id="KW-1185">Reference proteome</keyword>
<reference evidence="3 4" key="1">
    <citation type="submission" date="2017-01" db="EMBL/GenBank/DDBJ databases">
        <authorList>
            <person name="Varghese N."/>
            <person name="Submissions S."/>
        </authorList>
    </citation>
    <scope>NUCLEOTIDE SEQUENCE [LARGE SCALE GENOMIC DNA]</scope>
    <source>
        <strain evidence="3 4">DSM 44280</strain>
    </source>
</reference>
<keyword evidence="3" id="KW-0436">Ligase</keyword>
<dbReference type="GO" id="GO:0004113">
    <property type="term" value="F:2',3'-cyclic-nucleotide 3'-phosphodiesterase activity"/>
    <property type="evidence" value="ECO:0007669"/>
    <property type="project" value="InterPro"/>
</dbReference>
<dbReference type="HAMAP" id="MF_01940">
    <property type="entry name" value="RNA_CPDase"/>
    <property type="match status" value="1"/>
</dbReference>
<dbReference type="GO" id="GO:0008664">
    <property type="term" value="F:RNA 2',3'-cyclic 3'-phosphodiesterase activity"/>
    <property type="evidence" value="ECO:0007669"/>
    <property type="project" value="UniProtKB-EC"/>
</dbReference>
<protein>
    <recommendedName>
        <fullName evidence="2">RNA 2',3'-cyclic phosphodiesterase</fullName>
        <shortName evidence="2">RNA 2',3'-CPDase</shortName>
        <ecNumber evidence="2">3.1.4.58</ecNumber>
    </recommendedName>
</protein>
<dbReference type="Proteomes" id="UP000185547">
    <property type="component" value="Unassembled WGS sequence"/>
</dbReference>
<keyword evidence="1 2" id="KW-0378">Hydrolase</keyword>
<comment type="similarity">
    <text evidence="2">Belongs to the 2H phosphoesterase superfamily. ThpR family.</text>
</comment>
<dbReference type="PANTHER" id="PTHR35561">
    <property type="entry name" value="RNA 2',3'-CYCLIC PHOSPHODIESTERASE"/>
    <property type="match status" value="1"/>
</dbReference>
<dbReference type="InterPro" id="IPR009097">
    <property type="entry name" value="Cyclic_Pdiesterase"/>
</dbReference>
<evidence type="ECO:0000313" key="4">
    <source>
        <dbReference type="Proteomes" id="UP000185547"/>
    </source>
</evidence>
<feature type="active site" description="Proton acceptor" evidence="2">
    <location>
        <position position="127"/>
    </location>
</feature>
<sequence length="189" mass="21238">MAIKGSVWAMRRLFAAIVPPADVREHLITALRPIRDFSGTEVRWADPDNWHITVAFYGSQPNDAAAVTDHLAQATAFTRPLRLHLRGAGCFDRRTMWIGVGGDKAPLKDLMADCQLDPDMRRRQRAHLTVARTGTRTRDPWLLDDHAHALAIYTGPEFAADEVLLLESHLGRGRSGGPKYEVVDKFYLR</sequence>
<proteinExistence type="inferred from homology"/>
<dbReference type="Gene3D" id="3.90.1140.10">
    <property type="entry name" value="Cyclic phosphodiesterase"/>
    <property type="match status" value="1"/>
</dbReference>
<dbReference type="NCBIfam" id="TIGR02258">
    <property type="entry name" value="2_5_ligase"/>
    <property type="match status" value="1"/>
</dbReference>
<comment type="caution">
    <text evidence="3">The sequence shown here is derived from an EMBL/GenBank/DDBJ whole genome shotgun (WGS) entry which is preliminary data.</text>
</comment>
<name>A0A9X8WI55_9CORY</name>
<feature type="active site" description="Proton donor" evidence="2">
    <location>
        <position position="51"/>
    </location>
</feature>
<dbReference type="SUPFAM" id="SSF55144">
    <property type="entry name" value="LigT-like"/>
    <property type="match status" value="1"/>
</dbReference>
<dbReference type="EMBL" id="FTMH01000011">
    <property type="protein sequence ID" value="SIQ32519.1"/>
    <property type="molecule type" value="Genomic_DNA"/>
</dbReference>
<accession>A0A9X8WI55</accession>
<evidence type="ECO:0000256" key="2">
    <source>
        <dbReference type="HAMAP-Rule" id="MF_01940"/>
    </source>
</evidence>
<dbReference type="Pfam" id="PF13563">
    <property type="entry name" value="2_5_RNA_ligase2"/>
    <property type="match status" value="1"/>
</dbReference>
<gene>
    <name evidence="3" type="ORF">SAMN05421802_11132</name>
</gene>
<comment type="catalytic activity">
    <reaction evidence="2">
        <text>a 3'-end 2',3'-cyclophospho-ribonucleotide-RNA + H2O = a 3'-end 2'-phospho-ribonucleotide-RNA + H(+)</text>
        <dbReference type="Rhea" id="RHEA:11828"/>
        <dbReference type="Rhea" id="RHEA-COMP:10464"/>
        <dbReference type="Rhea" id="RHEA-COMP:17353"/>
        <dbReference type="ChEBI" id="CHEBI:15377"/>
        <dbReference type="ChEBI" id="CHEBI:15378"/>
        <dbReference type="ChEBI" id="CHEBI:83064"/>
        <dbReference type="ChEBI" id="CHEBI:173113"/>
        <dbReference type="EC" id="3.1.4.58"/>
    </reaction>
</comment>
<evidence type="ECO:0000313" key="3">
    <source>
        <dbReference type="EMBL" id="SIQ32519.1"/>
    </source>
</evidence>